<sequence length="133" mass="13684">HAAPAHAAPAAGGHAAHASHGGHTGAAHATDAAGGLDAGGTFGQFLGGHSSVGMLAAHLLAAALCGLWLWRGETALFRLLRLLRTLALPPLALDPTPVLLPEPVRISRPAREDHTVPLWDALLAHFLIRRGPP</sequence>
<dbReference type="AlphaFoldDB" id="A0A5P0Z009"/>
<organism evidence="3 4">
    <name type="scientific">Streptomyces alkaliterrae</name>
    <dbReference type="NCBI Taxonomy" id="2213162"/>
    <lineage>
        <taxon>Bacteria</taxon>
        <taxon>Bacillati</taxon>
        <taxon>Actinomycetota</taxon>
        <taxon>Actinomycetes</taxon>
        <taxon>Kitasatosporales</taxon>
        <taxon>Streptomycetaceae</taxon>
        <taxon>Streptomyces</taxon>
    </lineage>
</organism>
<feature type="non-terminal residue" evidence="3">
    <location>
        <position position="1"/>
    </location>
</feature>
<keyword evidence="2" id="KW-1133">Transmembrane helix</keyword>
<keyword evidence="2" id="KW-0812">Transmembrane</keyword>
<comment type="caution">
    <text evidence="3">The sequence shown here is derived from an EMBL/GenBank/DDBJ whole genome shotgun (WGS) entry which is preliminary data.</text>
</comment>
<evidence type="ECO:0000256" key="1">
    <source>
        <dbReference type="SAM" id="MobiDB-lite"/>
    </source>
</evidence>
<keyword evidence="2" id="KW-0472">Membrane</keyword>
<accession>A0A5P0Z009</accession>
<dbReference type="EMBL" id="VJYK02000749">
    <property type="protein sequence ID" value="MQS05602.1"/>
    <property type="molecule type" value="Genomic_DNA"/>
</dbReference>
<dbReference type="Proteomes" id="UP000320857">
    <property type="component" value="Unassembled WGS sequence"/>
</dbReference>
<evidence type="ECO:0000313" key="4">
    <source>
        <dbReference type="Proteomes" id="UP000320857"/>
    </source>
</evidence>
<evidence type="ECO:0000313" key="3">
    <source>
        <dbReference type="EMBL" id="MQS05602.1"/>
    </source>
</evidence>
<name>A0A5P0Z009_9ACTN</name>
<protein>
    <submittedName>
        <fullName evidence="3">Uncharacterized protein</fullName>
    </submittedName>
</protein>
<feature type="region of interest" description="Disordered" evidence="1">
    <location>
        <begin position="1"/>
        <end position="29"/>
    </location>
</feature>
<reference evidence="3 4" key="1">
    <citation type="submission" date="2019-10" db="EMBL/GenBank/DDBJ databases">
        <title>Streptomyces sp. nov., a novel actinobacterium isolated from alkaline environment.</title>
        <authorList>
            <person name="Golinska P."/>
        </authorList>
    </citation>
    <scope>NUCLEOTIDE SEQUENCE [LARGE SCALE GENOMIC DNA]</scope>
    <source>
        <strain evidence="3 4">OF1</strain>
    </source>
</reference>
<gene>
    <name evidence="3" type="ORF">FNX44_028000</name>
</gene>
<feature type="non-terminal residue" evidence="3">
    <location>
        <position position="133"/>
    </location>
</feature>
<feature type="transmembrane region" description="Helical" evidence="2">
    <location>
        <begin position="52"/>
        <end position="70"/>
    </location>
</feature>
<evidence type="ECO:0000256" key="2">
    <source>
        <dbReference type="SAM" id="Phobius"/>
    </source>
</evidence>
<proteinExistence type="predicted"/>
<keyword evidence="4" id="KW-1185">Reference proteome</keyword>